<evidence type="ECO:0000313" key="2">
    <source>
        <dbReference type="EMBL" id="CAG8900434.1"/>
    </source>
</evidence>
<dbReference type="OrthoDB" id="543156at2759"/>
<dbReference type="SUPFAM" id="SSF52317">
    <property type="entry name" value="Class I glutamine amidotransferase-like"/>
    <property type="match status" value="1"/>
</dbReference>
<dbReference type="EMBL" id="CAJVRC010000866">
    <property type="protein sequence ID" value="CAG8900434.1"/>
    <property type="molecule type" value="Genomic_DNA"/>
</dbReference>
<evidence type="ECO:0000259" key="1">
    <source>
        <dbReference type="Pfam" id="PF01965"/>
    </source>
</evidence>
<dbReference type="InterPro" id="IPR052158">
    <property type="entry name" value="INH-QAR"/>
</dbReference>
<protein>
    <recommendedName>
        <fullName evidence="1">DJ-1/PfpI domain-containing protein</fullName>
    </recommendedName>
</protein>
<dbReference type="PANTHER" id="PTHR43130">
    <property type="entry name" value="ARAC-FAMILY TRANSCRIPTIONAL REGULATOR"/>
    <property type="match status" value="1"/>
</dbReference>
<accession>A0A9W4P6A7</accession>
<dbReference type="AlphaFoldDB" id="A0A9W4P6A7"/>
<dbReference type="Pfam" id="PF01965">
    <property type="entry name" value="DJ-1_PfpI"/>
    <property type="match status" value="1"/>
</dbReference>
<proteinExistence type="predicted"/>
<dbReference type="Proteomes" id="UP001154252">
    <property type="component" value="Unassembled WGS sequence"/>
</dbReference>
<organism evidence="2 3">
    <name type="scientific">Penicillium egyptiacum</name>
    <dbReference type="NCBI Taxonomy" id="1303716"/>
    <lineage>
        <taxon>Eukaryota</taxon>
        <taxon>Fungi</taxon>
        <taxon>Dikarya</taxon>
        <taxon>Ascomycota</taxon>
        <taxon>Pezizomycotina</taxon>
        <taxon>Eurotiomycetes</taxon>
        <taxon>Eurotiomycetidae</taxon>
        <taxon>Eurotiales</taxon>
        <taxon>Aspergillaceae</taxon>
        <taxon>Penicillium</taxon>
    </lineage>
</organism>
<dbReference type="InterPro" id="IPR029062">
    <property type="entry name" value="Class_I_gatase-like"/>
</dbReference>
<reference evidence="2" key="1">
    <citation type="submission" date="2021-07" db="EMBL/GenBank/DDBJ databases">
        <authorList>
            <person name="Branca A.L. A."/>
        </authorList>
    </citation>
    <scope>NUCLEOTIDE SEQUENCE</scope>
</reference>
<dbReference type="InterPro" id="IPR002818">
    <property type="entry name" value="DJ-1/PfpI"/>
</dbReference>
<keyword evidence="3" id="KW-1185">Reference proteome</keyword>
<feature type="domain" description="DJ-1/PfpI" evidence="1">
    <location>
        <begin position="130"/>
        <end position="277"/>
    </location>
</feature>
<evidence type="ECO:0000313" key="3">
    <source>
        <dbReference type="Proteomes" id="UP001154252"/>
    </source>
</evidence>
<comment type="caution">
    <text evidence="2">The sequence shown here is derived from an EMBL/GenBank/DDBJ whole genome shotgun (WGS) entry which is preliminary data.</text>
</comment>
<gene>
    <name evidence="2" type="ORF">PEGY_LOCUS6228</name>
</gene>
<dbReference type="Gene3D" id="3.40.50.880">
    <property type="match status" value="1"/>
</dbReference>
<sequence>MRSLNVIYLHARASCTNIRDRSISKRTTVDIIGPAKISSRIGECGDHGSTKSGSYFRRSQHSQKRAEVKCTSTSAFLISSKQNPESARGILLLFIPLTLPSKDIYFGTSFKTRSQFIAIMSPESSNKYYKVGVLLFPGADILDFAGPIEVLSHVSHNRNPERPDRMFEIKTVACSPAIRAANSLTVHADLLLPDAVDQISEFHILVIPGGPPSVLQPLIENNVPELDLIRNFAALPADSSSGTRILLSVCTGAFLLGAAGVLGGMTVTTHHHGLDRLRDICARTNAPGEPATTVLHKRYLNGGLLKGGGVQLLTAGGVSSGLDATCYLVSQLTTPDMAAFITRVMEYDWREIEE</sequence>
<name>A0A9W4P6A7_9EURO</name>
<dbReference type="CDD" id="cd03139">
    <property type="entry name" value="GATase1_PfpI_2"/>
    <property type="match status" value="1"/>
</dbReference>
<dbReference type="PANTHER" id="PTHR43130:SF3">
    <property type="entry name" value="HTH-TYPE TRANSCRIPTIONAL REGULATOR RV1931C"/>
    <property type="match status" value="1"/>
</dbReference>